<proteinExistence type="predicted"/>
<gene>
    <name evidence="2" type="ORF">PITG_13543</name>
</gene>
<dbReference type="HOGENOM" id="CLU_1638689_0_0_1"/>
<organism evidence="2 3">
    <name type="scientific">Phytophthora infestans (strain T30-4)</name>
    <name type="common">Potato late blight agent</name>
    <dbReference type="NCBI Taxonomy" id="403677"/>
    <lineage>
        <taxon>Eukaryota</taxon>
        <taxon>Sar</taxon>
        <taxon>Stramenopiles</taxon>
        <taxon>Oomycota</taxon>
        <taxon>Peronosporomycetes</taxon>
        <taxon>Peronosporales</taxon>
        <taxon>Peronosporaceae</taxon>
        <taxon>Phytophthora</taxon>
    </lineage>
</organism>
<feature type="signal peptide" evidence="1">
    <location>
        <begin position="1"/>
        <end position="28"/>
    </location>
</feature>
<sequence>MFSISWLRCTLRLVAFTFFTNVVTISTAMEVKTRSGNSDLLVTSSADNIDSSNTAKRSLRQVAKASQESVDYLSSKSKYVAAEERGWLTKLFGEKIHLERASEAAYTTLLDDAAAKMKIFLRFRELVRSQTLKTWSATSPVHTSEQECKGKTGGIFALAVHGCGCSNVAAKSK</sequence>
<evidence type="ECO:0000256" key="1">
    <source>
        <dbReference type="SAM" id="SignalP"/>
    </source>
</evidence>
<dbReference type="RefSeq" id="XP_002899752.1">
    <property type="nucleotide sequence ID" value="XM_002899706.1"/>
</dbReference>
<dbReference type="KEGG" id="pif:PITG_13543"/>
<dbReference type="VEuPathDB" id="FungiDB:PITG_13543"/>
<keyword evidence="1" id="KW-0732">Signal</keyword>
<keyword evidence="3" id="KW-1185">Reference proteome</keyword>
<evidence type="ECO:0000313" key="3">
    <source>
        <dbReference type="Proteomes" id="UP000006643"/>
    </source>
</evidence>
<name>D0NM85_PHYIT</name>
<dbReference type="Proteomes" id="UP000006643">
    <property type="component" value="Unassembled WGS sequence"/>
</dbReference>
<protein>
    <submittedName>
        <fullName evidence="2">Secreted RxLR effector peptide protein, putative</fullName>
    </submittedName>
</protein>
<reference evidence="3" key="1">
    <citation type="journal article" date="2009" name="Nature">
        <title>Genome sequence and analysis of the Irish potato famine pathogen Phytophthora infestans.</title>
        <authorList>
            <consortium name="The Broad Institute Genome Sequencing Platform"/>
            <person name="Haas B.J."/>
            <person name="Kamoun S."/>
            <person name="Zody M.C."/>
            <person name="Jiang R.H."/>
            <person name="Handsaker R.E."/>
            <person name="Cano L.M."/>
            <person name="Grabherr M."/>
            <person name="Kodira C.D."/>
            <person name="Raffaele S."/>
            <person name="Torto-Alalibo T."/>
            <person name="Bozkurt T.O."/>
            <person name="Ah-Fong A.M."/>
            <person name="Alvarado L."/>
            <person name="Anderson V.L."/>
            <person name="Armstrong M.R."/>
            <person name="Avrova A."/>
            <person name="Baxter L."/>
            <person name="Beynon J."/>
            <person name="Boevink P.C."/>
            <person name="Bollmann S.R."/>
            <person name="Bos J.I."/>
            <person name="Bulone V."/>
            <person name="Cai G."/>
            <person name="Cakir C."/>
            <person name="Carrington J.C."/>
            <person name="Chawner M."/>
            <person name="Conti L."/>
            <person name="Costanzo S."/>
            <person name="Ewan R."/>
            <person name="Fahlgren N."/>
            <person name="Fischbach M.A."/>
            <person name="Fugelstad J."/>
            <person name="Gilroy E.M."/>
            <person name="Gnerre S."/>
            <person name="Green P.J."/>
            <person name="Grenville-Briggs L.J."/>
            <person name="Griffith J."/>
            <person name="Grunwald N.J."/>
            <person name="Horn K."/>
            <person name="Horner N.R."/>
            <person name="Hu C.H."/>
            <person name="Huitema E."/>
            <person name="Jeong D.H."/>
            <person name="Jones A.M."/>
            <person name="Jones J.D."/>
            <person name="Jones R.W."/>
            <person name="Karlsson E.K."/>
            <person name="Kunjeti S.G."/>
            <person name="Lamour K."/>
            <person name="Liu Z."/>
            <person name="Ma L."/>
            <person name="Maclean D."/>
            <person name="Chibucos M.C."/>
            <person name="McDonald H."/>
            <person name="McWalters J."/>
            <person name="Meijer H.J."/>
            <person name="Morgan W."/>
            <person name="Morris P.F."/>
            <person name="Munro C.A."/>
            <person name="O'Neill K."/>
            <person name="Ospina-Giraldo M."/>
            <person name="Pinzon A."/>
            <person name="Pritchard L."/>
            <person name="Ramsahoye B."/>
            <person name="Ren Q."/>
            <person name="Restrepo S."/>
            <person name="Roy S."/>
            <person name="Sadanandom A."/>
            <person name="Savidor A."/>
            <person name="Schornack S."/>
            <person name="Schwartz D.C."/>
            <person name="Schumann U.D."/>
            <person name="Schwessinger B."/>
            <person name="Seyer L."/>
            <person name="Sharpe T."/>
            <person name="Silvar C."/>
            <person name="Song J."/>
            <person name="Studholme D.J."/>
            <person name="Sykes S."/>
            <person name="Thines M."/>
            <person name="van de Vondervoort P.J."/>
            <person name="Phuntumart V."/>
            <person name="Wawra S."/>
            <person name="Weide R."/>
            <person name="Win J."/>
            <person name="Young C."/>
            <person name="Zhou S."/>
            <person name="Fry W."/>
            <person name="Meyers B.C."/>
            <person name="van West P."/>
            <person name="Ristaino J."/>
            <person name="Govers F."/>
            <person name="Birch P.R."/>
            <person name="Whisson S.C."/>
            <person name="Judelson H.S."/>
            <person name="Nusbaum C."/>
        </authorList>
    </citation>
    <scope>NUCLEOTIDE SEQUENCE [LARGE SCALE GENOMIC DNA]</scope>
    <source>
        <strain evidence="3">T30-4</strain>
    </source>
</reference>
<dbReference type="InParanoid" id="D0NM85"/>
<dbReference type="GeneID" id="9462107"/>
<accession>D0NM85</accession>
<feature type="chain" id="PRO_5003012216" evidence="1">
    <location>
        <begin position="29"/>
        <end position="173"/>
    </location>
</feature>
<dbReference type="AlphaFoldDB" id="D0NM85"/>
<dbReference type="EMBL" id="DS028146">
    <property type="protein sequence ID" value="EEY60806.1"/>
    <property type="molecule type" value="Genomic_DNA"/>
</dbReference>
<evidence type="ECO:0000313" key="2">
    <source>
        <dbReference type="EMBL" id="EEY60806.1"/>
    </source>
</evidence>